<keyword evidence="2" id="KW-1185">Reference proteome</keyword>
<accession>A0ABZ0S4B5</accession>
<dbReference type="EMBL" id="CP121472">
    <property type="protein sequence ID" value="WPL15209.1"/>
    <property type="molecule type" value="Genomic_DNA"/>
</dbReference>
<proteinExistence type="predicted"/>
<evidence type="ECO:0000313" key="2">
    <source>
        <dbReference type="Proteomes" id="UP001432180"/>
    </source>
</evidence>
<evidence type="ECO:0008006" key="3">
    <source>
        <dbReference type="Google" id="ProtNLM"/>
    </source>
</evidence>
<protein>
    <recommendedName>
        <fullName evidence="3">Transposase</fullName>
    </recommendedName>
</protein>
<gene>
    <name evidence="1" type="ORF">Thiowin_00090</name>
</gene>
<name>A0ABZ0S4B5_9GAMM</name>
<sequence>MPLLFLIVFSITRKQCNRNQQLLLIREGFDALIEGCKTGIA</sequence>
<evidence type="ECO:0000313" key="1">
    <source>
        <dbReference type="EMBL" id="WPL15209.1"/>
    </source>
</evidence>
<reference evidence="1 2" key="1">
    <citation type="journal article" date="2023" name="Microorganisms">
        <title>Thiorhodovibrio frisius and Trv. litoralis spp. nov., Two Novel Members from a Clade of Fastidious Purple Sulfur Bacteria That Exhibit Unique Red-Shifted Light-Harvesting Capabilities.</title>
        <authorList>
            <person name="Methner A."/>
            <person name="Kuzyk S.B."/>
            <person name="Petersen J."/>
            <person name="Bauer S."/>
            <person name="Brinkmann H."/>
            <person name="Sichau K."/>
            <person name="Wanner G."/>
            <person name="Wolf J."/>
            <person name="Neumann-Schaal M."/>
            <person name="Henke P."/>
            <person name="Tank M."/>
            <person name="Sproer C."/>
            <person name="Bunk B."/>
            <person name="Overmann J."/>
        </authorList>
    </citation>
    <scope>NUCLEOTIDE SEQUENCE [LARGE SCALE GENOMIC DNA]</scope>
    <source>
        <strain evidence="1 2">DSM 6702</strain>
    </source>
</reference>
<dbReference type="Proteomes" id="UP001432180">
    <property type="component" value="Chromosome"/>
</dbReference>
<organism evidence="1 2">
    <name type="scientific">Thiorhodovibrio winogradskyi</name>
    <dbReference type="NCBI Taxonomy" id="77007"/>
    <lineage>
        <taxon>Bacteria</taxon>
        <taxon>Pseudomonadati</taxon>
        <taxon>Pseudomonadota</taxon>
        <taxon>Gammaproteobacteria</taxon>
        <taxon>Chromatiales</taxon>
        <taxon>Chromatiaceae</taxon>
        <taxon>Thiorhodovibrio</taxon>
    </lineage>
</organism>